<accession>A0A9D8PM36</accession>
<sequence length="487" mass="55968">MKETAKDQKLKLSTKLGFGVGDIYGGGAMLIIGIYYLHYLTDVMLISPALAGVAFFVSKIWDAVTDPMMGYISDRTRTRFGRRRPYFLFGIVLIFISFFLMWYPVDFDLEKHRFIYILIAYIFFSTVITMVMIPYNALAAELTLDYNERTSLTTYRIIFSGISSLICAVLPFEIVKFFPDNERSGYIVMAVAFGLFFAIPFIATFLTTREREEFQKEPTPFNFRRSYVEPFFAPTFLNVLLMYLFSFVAIDAVMSIVIYFMKYYMMRLGETDYVLGTILVLQVLVIPIYSWVSKKTSKKTSFIISALIWLVVMGFSYFITPELPKEAIYVFGGLVGLGTGGIVIMIYSIFTDVPDVDELYTGERREGIYSGLFMFARKMSSAVGIFLISQIIDRTGYIKPVEGIVDGKEVLIEQAQTPEFIMVLKLIFALIPVLFLALSAYNAFRYKLTPSLHARIKEHLNKRREGDEMSGEMQEEELELKRLLERR</sequence>
<keyword evidence="1" id="KW-0812">Transmembrane</keyword>
<dbReference type="AlphaFoldDB" id="A0A9D8PM36"/>
<dbReference type="Proteomes" id="UP000809273">
    <property type="component" value="Unassembled WGS sequence"/>
</dbReference>
<feature type="transmembrane region" description="Helical" evidence="1">
    <location>
        <begin position="231"/>
        <end position="261"/>
    </location>
</feature>
<dbReference type="InterPro" id="IPR039672">
    <property type="entry name" value="MFS_2"/>
</dbReference>
<feature type="transmembrane region" description="Helical" evidence="1">
    <location>
        <begin position="43"/>
        <end position="64"/>
    </location>
</feature>
<dbReference type="EMBL" id="JAFGIX010000036">
    <property type="protein sequence ID" value="MBN1573046.1"/>
    <property type="molecule type" value="Genomic_DNA"/>
</dbReference>
<proteinExistence type="predicted"/>
<dbReference type="PANTHER" id="PTHR11328">
    <property type="entry name" value="MAJOR FACILITATOR SUPERFAMILY DOMAIN-CONTAINING PROTEIN"/>
    <property type="match status" value="1"/>
</dbReference>
<evidence type="ECO:0000313" key="3">
    <source>
        <dbReference type="Proteomes" id="UP000809273"/>
    </source>
</evidence>
<keyword evidence="1" id="KW-0472">Membrane</keyword>
<feature type="transmembrane region" description="Helical" evidence="1">
    <location>
        <begin position="273"/>
        <end position="292"/>
    </location>
</feature>
<feature type="transmembrane region" description="Helical" evidence="1">
    <location>
        <begin position="186"/>
        <end position="206"/>
    </location>
</feature>
<protein>
    <submittedName>
        <fullName evidence="2">MFS transporter</fullName>
    </submittedName>
</protein>
<dbReference type="GO" id="GO:0015293">
    <property type="term" value="F:symporter activity"/>
    <property type="evidence" value="ECO:0007669"/>
    <property type="project" value="InterPro"/>
</dbReference>
<dbReference type="NCBIfam" id="TIGR00792">
    <property type="entry name" value="gph"/>
    <property type="match status" value="1"/>
</dbReference>
<dbReference type="CDD" id="cd17332">
    <property type="entry name" value="MFS_MelB_like"/>
    <property type="match status" value="1"/>
</dbReference>
<gene>
    <name evidence="2" type="ORF">JW984_07620</name>
</gene>
<evidence type="ECO:0000256" key="1">
    <source>
        <dbReference type="SAM" id="Phobius"/>
    </source>
</evidence>
<feature type="transmembrane region" description="Helical" evidence="1">
    <location>
        <begin position="155"/>
        <end position="174"/>
    </location>
</feature>
<dbReference type="Pfam" id="PF13347">
    <property type="entry name" value="MFS_2"/>
    <property type="match status" value="1"/>
</dbReference>
<reference evidence="2" key="1">
    <citation type="journal article" date="2021" name="Environ. Microbiol.">
        <title>Genomic characterization of three novel Desulfobacterota classes expand the metabolic and phylogenetic diversity of the phylum.</title>
        <authorList>
            <person name="Murphy C.L."/>
            <person name="Biggerstaff J."/>
            <person name="Eichhorn A."/>
            <person name="Ewing E."/>
            <person name="Shahan R."/>
            <person name="Soriano D."/>
            <person name="Stewart S."/>
            <person name="VanMol K."/>
            <person name="Walker R."/>
            <person name="Walters P."/>
            <person name="Elshahed M.S."/>
            <person name="Youssef N.H."/>
        </authorList>
    </citation>
    <scope>NUCLEOTIDE SEQUENCE</scope>
    <source>
        <strain evidence="2">Zod_Metabat.24</strain>
    </source>
</reference>
<feature type="transmembrane region" description="Helical" evidence="1">
    <location>
        <begin position="85"/>
        <end position="103"/>
    </location>
</feature>
<feature type="transmembrane region" description="Helical" evidence="1">
    <location>
        <begin position="371"/>
        <end position="392"/>
    </location>
</feature>
<organism evidence="2 3">
    <name type="scientific">Candidatus Zymogenus saltonus</name>
    <dbReference type="NCBI Taxonomy" id="2844893"/>
    <lineage>
        <taxon>Bacteria</taxon>
        <taxon>Deltaproteobacteria</taxon>
        <taxon>Candidatus Zymogenia</taxon>
        <taxon>Candidatus Zymogeniales</taxon>
        <taxon>Candidatus Zymogenaceae</taxon>
        <taxon>Candidatus Zymogenus</taxon>
    </lineage>
</organism>
<dbReference type="GO" id="GO:0005886">
    <property type="term" value="C:plasma membrane"/>
    <property type="evidence" value="ECO:0007669"/>
    <property type="project" value="TreeGrafter"/>
</dbReference>
<dbReference type="GO" id="GO:0006814">
    <property type="term" value="P:sodium ion transport"/>
    <property type="evidence" value="ECO:0007669"/>
    <property type="project" value="InterPro"/>
</dbReference>
<dbReference type="InterPro" id="IPR036259">
    <property type="entry name" value="MFS_trans_sf"/>
</dbReference>
<feature type="transmembrane region" description="Helical" evidence="1">
    <location>
        <begin position="420"/>
        <end position="444"/>
    </location>
</feature>
<dbReference type="SUPFAM" id="SSF103473">
    <property type="entry name" value="MFS general substrate transporter"/>
    <property type="match status" value="1"/>
</dbReference>
<feature type="transmembrane region" description="Helical" evidence="1">
    <location>
        <begin position="301"/>
        <end position="321"/>
    </location>
</feature>
<evidence type="ECO:0000313" key="2">
    <source>
        <dbReference type="EMBL" id="MBN1573046.1"/>
    </source>
</evidence>
<feature type="transmembrane region" description="Helical" evidence="1">
    <location>
        <begin position="115"/>
        <end position="135"/>
    </location>
</feature>
<feature type="transmembrane region" description="Helical" evidence="1">
    <location>
        <begin position="16"/>
        <end position="37"/>
    </location>
</feature>
<dbReference type="Gene3D" id="1.20.1250.20">
    <property type="entry name" value="MFS general substrate transporter like domains"/>
    <property type="match status" value="1"/>
</dbReference>
<dbReference type="GO" id="GO:0008643">
    <property type="term" value="P:carbohydrate transport"/>
    <property type="evidence" value="ECO:0007669"/>
    <property type="project" value="InterPro"/>
</dbReference>
<dbReference type="PANTHER" id="PTHR11328:SF24">
    <property type="entry name" value="MAJOR FACILITATOR SUPERFAMILY (MFS) PROFILE DOMAIN-CONTAINING PROTEIN"/>
    <property type="match status" value="1"/>
</dbReference>
<comment type="caution">
    <text evidence="2">The sequence shown here is derived from an EMBL/GenBank/DDBJ whole genome shotgun (WGS) entry which is preliminary data.</text>
</comment>
<keyword evidence="1" id="KW-1133">Transmembrane helix</keyword>
<reference evidence="2" key="2">
    <citation type="submission" date="2021-01" db="EMBL/GenBank/DDBJ databases">
        <authorList>
            <person name="Hahn C.R."/>
            <person name="Youssef N.H."/>
            <person name="Elshahed M."/>
        </authorList>
    </citation>
    <scope>NUCLEOTIDE SEQUENCE</scope>
    <source>
        <strain evidence="2">Zod_Metabat.24</strain>
    </source>
</reference>
<dbReference type="InterPro" id="IPR001927">
    <property type="entry name" value="Na/Gal_symport"/>
</dbReference>
<name>A0A9D8PM36_9DELT</name>
<feature type="transmembrane region" description="Helical" evidence="1">
    <location>
        <begin position="327"/>
        <end position="350"/>
    </location>
</feature>